<proteinExistence type="predicted"/>
<evidence type="ECO:0000313" key="1">
    <source>
        <dbReference type="EMBL" id="PZF71550.1"/>
    </source>
</evidence>
<organism evidence="1 2">
    <name type="scientific">Taibaiella soli</name>
    <dbReference type="NCBI Taxonomy" id="1649169"/>
    <lineage>
        <taxon>Bacteria</taxon>
        <taxon>Pseudomonadati</taxon>
        <taxon>Bacteroidota</taxon>
        <taxon>Chitinophagia</taxon>
        <taxon>Chitinophagales</taxon>
        <taxon>Chitinophagaceae</taxon>
        <taxon>Taibaiella</taxon>
    </lineage>
</organism>
<dbReference type="Pfam" id="PF26125">
    <property type="entry name" value="AcrVA2-like"/>
    <property type="match status" value="1"/>
</dbReference>
<dbReference type="AlphaFoldDB" id="A0A2W2AH56"/>
<protein>
    <submittedName>
        <fullName evidence="1">Uncharacterized protein</fullName>
    </submittedName>
</protein>
<sequence>MNEQELYYYYPYRIDKERNLRRWVSDKEGYIGQVLGQLQWHYENGQHTTRRQETNFSEEEKRDNYLKFTDFIHWHDWFTAGQNIFSFTSDLLEMLDRTDVDQISIDSIRLPYGYFYISLLPLRLELDKGTHEIVEGVFVSSNPHFKNGHSRLEFQFAGSFTEAYRQCVKPGIPGVYKGNFWDFSLDFDEKTQITTIGKSLQDEIEFWKLEIFSDDEPETVSQEITDNRLDFYNKKVQFSERIIKLVINCLLYLSLPKDQQDIKTEYPQSLPFNFNKKLSFGKTRKEMEQIGEKIKSSGYSKINFVGTTYKRPEQQQSDSTYPVAAHWRRGHWRNQPFGQGLKEKKLIWIQPTLVGKDATGGVKGHLYKVEEK</sequence>
<comment type="caution">
    <text evidence="1">The sequence shown here is derived from an EMBL/GenBank/DDBJ whole genome shotgun (WGS) entry which is preliminary data.</text>
</comment>
<evidence type="ECO:0000313" key="2">
    <source>
        <dbReference type="Proteomes" id="UP000248745"/>
    </source>
</evidence>
<gene>
    <name evidence="1" type="ORF">DN068_15865</name>
</gene>
<reference evidence="1 2" key="1">
    <citation type="submission" date="2018-06" db="EMBL/GenBank/DDBJ databases">
        <title>Mucibacter soli gen. nov., sp. nov., a new member of the family Chitinophagaceae producing mucin.</title>
        <authorList>
            <person name="Kim M.-K."/>
            <person name="Park S."/>
            <person name="Kim T.-S."/>
            <person name="Joung Y."/>
            <person name="Han J.-H."/>
            <person name="Kim S.B."/>
        </authorList>
    </citation>
    <scope>NUCLEOTIDE SEQUENCE [LARGE SCALE GENOMIC DNA]</scope>
    <source>
        <strain evidence="1 2">R1-15</strain>
    </source>
</reference>
<keyword evidence="2" id="KW-1185">Reference proteome</keyword>
<name>A0A2W2AH56_9BACT</name>
<dbReference type="Proteomes" id="UP000248745">
    <property type="component" value="Unassembled WGS sequence"/>
</dbReference>
<dbReference type="RefSeq" id="WP_110999924.1">
    <property type="nucleotide sequence ID" value="NZ_QKTW01000022.1"/>
</dbReference>
<dbReference type="InterPro" id="IPR058915">
    <property type="entry name" value="AcrVA2-like"/>
</dbReference>
<dbReference type="OrthoDB" id="7990367at2"/>
<dbReference type="EMBL" id="QKTW01000022">
    <property type="protein sequence ID" value="PZF71550.1"/>
    <property type="molecule type" value="Genomic_DNA"/>
</dbReference>
<accession>A0A2W2AH56</accession>